<dbReference type="Pfam" id="PF05593">
    <property type="entry name" value="RHS_repeat"/>
    <property type="match status" value="9"/>
</dbReference>
<dbReference type="InterPro" id="IPR056823">
    <property type="entry name" value="TEN-like_YD-shell"/>
</dbReference>
<evidence type="ECO:0000259" key="5">
    <source>
        <dbReference type="Pfam" id="PF25023"/>
    </source>
</evidence>
<name>A0ABW7BC07_9ACTN</name>
<dbReference type="InterPro" id="IPR050708">
    <property type="entry name" value="T6SS_VgrG/RHS"/>
</dbReference>
<dbReference type="InterPro" id="IPR022385">
    <property type="entry name" value="Rhs_assc_core"/>
</dbReference>
<dbReference type="Proteomes" id="UP001604267">
    <property type="component" value="Unassembled WGS sequence"/>
</dbReference>
<dbReference type="NCBIfam" id="TIGR01643">
    <property type="entry name" value="YD_repeat_2x"/>
    <property type="match status" value="13"/>
</dbReference>
<feature type="region of interest" description="Disordered" evidence="2">
    <location>
        <begin position="380"/>
        <end position="405"/>
    </location>
</feature>
<feature type="region of interest" description="Disordered" evidence="2">
    <location>
        <begin position="194"/>
        <end position="263"/>
    </location>
</feature>
<protein>
    <submittedName>
        <fullName evidence="6">T7SS-secreted protein</fullName>
    </submittedName>
</protein>
<evidence type="ECO:0000256" key="2">
    <source>
        <dbReference type="SAM" id="MobiDB-lite"/>
    </source>
</evidence>
<feature type="domain" description="Putative T7SS secretion signal" evidence="4">
    <location>
        <begin position="15"/>
        <end position="254"/>
    </location>
</feature>
<dbReference type="Pfam" id="PF25023">
    <property type="entry name" value="TEN_YD-shell"/>
    <property type="match status" value="1"/>
</dbReference>
<dbReference type="RefSeq" id="WP_392819417.1">
    <property type="nucleotide sequence ID" value="NZ_JBICYV010000011.1"/>
</dbReference>
<gene>
    <name evidence="6" type="ORF">ACGFZB_23770</name>
</gene>
<comment type="caution">
    <text evidence="6">The sequence shown here is derived from an EMBL/GenBank/DDBJ whole genome shotgun (WGS) entry which is preliminary data.</text>
</comment>
<keyword evidence="1" id="KW-0677">Repeat</keyword>
<dbReference type="Gene3D" id="2.180.10.10">
    <property type="entry name" value="RHS repeat-associated core"/>
    <property type="match status" value="3"/>
</dbReference>
<proteinExistence type="predicted"/>
<evidence type="ECO:0000313" key="6">
    <source>
        <dbReference type="EMBL" id="MFG3013437.1"/>
    </source>
</evidence>
<evidence type="ECO:0000313" key="7">
    <source>
        <dbReference type="Proteomes" id="UP001604267"/>
    </source>
</evidence>
<dbReference type="Pfam" id="PF20148">
    <property type="entry name" value="DUF6531"/>
    <property type="match status" value="1"/>
</dbReference>
<dbReference type="InterPro" id="IPR049082">
    <property type="entry name" value="T7SS_signal"/>
</dbReference>
<feature type="domain" description="DUF6531" evidence="3">
    <location>
        <begin position="410"/>
        <end position="481"/>
    </location>
</feature>
<dbReference type="InterPro" id="IPR006530">
    <property type="entry name" value="YD"/>
</dbReference>
<reference evidence="6 7" key="1">
    <citation type="submission" date="2024-10" db="EMBL/GenBank/DDBJ databases">
        <title>The Natural Products Discovery Center: Release of the First 8490 Sequenced Strains for Exploring Actinobacteria Biosynthetic Diversity.</title>
        <authorList>
            <person name="Kalkreuter E."/>
            <person name="Kautsar S.A."/>
            <person name="Yang D."/>
            <person name="Bader C.D."/>
            <person name="Teijaro C.N."/>
            <person name="Fluegel L."/>
            <person name="Davis C.M."/>
            <person name="Simpson J.R."/>
            <person name="Lauterbach L."/>
            <person name="Steele A.D."/>
            <person name="Gui C."/>
            <person name="Meng S."/>
            <person name="Li G."/>
            <person name="Viehrig K."/>
            <person name="Ye F."/>
            <person name="Su P."/>
            <person name="Kiefer A.F."/>
            <person name="Nichols A."/>
            <person name="Cepeda A.J."/>
            <person name="Yan W."/>
            <person name="Fan B."/>
            <person name="Jiang Y."/>
            <person name="Adhikari A."/>
            <person name="Zheng C.-J."/>
            <person name="Schuster L."/>
            <person name="Cowan T.M."/>
            <person name="Smanski M.J."/>
            <person name="Chevrette M.G."/>
            <person name="De Carvalho L.P.S."/>
            <person name="Shen B."/>
        </authorList>
    </citation>
    <scope>NUCLEOTIDE SEQUENCE [LARGE SCALE GENOMIC DNA]</scope>
    <source>
        <strain evidence="6 7">NPDC048320</strain>
    </source>
</reference>
<evidence type="ECO:0000259" key="3">
    <source>
        <dbReference type="Pfam" id="PF20148"/>
    </source>
</evidence>
<evidence type="ECO:0000256" key="1">
    <source>
        <dbReference type="ARBA" id="ARBA00022737"/>
    </source>
</evidence>
<dbReference type="NCBIfam" id="TIGR03696">
    <property type="entry name" value="Rhs_assc_core"/>
    <property type="match status" value="1"/>
</dbReference>
<keyword evidence="7" id="KW-1185">Reference proteome</keyword>
<dbReference type="InterPro" id="IPR031325">
    <property type="entry name" value="RHS_repeat"/>
</dbReference>
<dbReference type="InterPro" id="IPR045351">
    <property type="entry name" value="DUF6531"/>
</dbReference>
<accession>A0ABW7BC07</accession>
<organism evidence="6 7">
    <name type="scientific">Streptomyces cinerochromogenes</name>
    <dbReference type="NCBI Taxonomy" id="66422"/>
    <lineage>
        <taxon>Bacteria</taxon>
        <taxon>Bacillati</taxon>
        <taxon>Actinomycetota</taxon>
        <taxon>Actinomycetes</taxon>
        <taxon>Kitasatosporales</taxon>
        <taxon>Streptomycetaceae</taxon>
        <taxon>Streptomyces</taxon>
    </lineage>
</organism>
<dbReference type="PANTHER" id="PTHR32305">
    <property type="match status" value="1"/>
</dbReference>
<dbReference type="EMBL" id="JBICYV010000011">
    <property type="protein sequence ID" value="MFG3013437.1"/>
    <property type="molecule type" value="Genomic_DNA"/>
</dbReference>
<dbReference type="Pfam" id="PF21725">
    <property type="entry name" value="T7SS_signal"/>
    <property type="match status" value="1"/>
</dbReference>
<feature type="domain" description="Teneurin-like YD-shell" evidence="5">
    <location>
        <begin position="1329"/>
        <end position="1408"/>
    </location>
</feature>
<dbReference type="PANTHER" id="PTHR32305:SF15">
    <property type="entry name" value="PROTEIN RHSA-RELATED"/>
    <property type="match status" value="1"/>
</dbReference>
<evidence type="ECO:0000259" key="4">
    <source>
        <dbReference type="Pfam" id="PF21725"/>
    </source>
</evidence>
<sequence length="1572" mass="173246">MGIGDVTNALLGGAENLYDKGKKKLGEGVDWATDKVGDKLDDVGLHKWADVVEDWGDGIASDLGATPGEQQLGQTEEANELIYGDPVKIRDSAKHLRDFHGAFDKVSAGLKKVDSSGWKGEGGDAFRKKFGVHPTKWAQAAEACKTAAEALESYADTVKWAQGQAKEAVELYKKGVKASKAAFEAYRKDVESYKAKADAGEDPGPDPGKFHDPGKATAQAAQHKLAEARKQRNTAASEAQDKVKAALAHAPAEPPPLDRLKGNLKDGALSTGIELTHFAGGVAKGTAGLVNFVRGLDPMDPYNLTHPAAYMQNVSMTLSGLTSTATHPDRTAKTMWEEFRKDPSEFFGRMAPEALGTKGAGLARGGLRLGLKKGVEEAAEQGARKGARNAVEEGAEDVSRRPADKVCEKDPVDVATGRMVLPQTDVSLPGALPLVVKRQFESSYRLGGWFGPSWSSTLDQRLEIDAQGVVFVGEDGLTLAYPHPAPGVPTLPTHGPRWPLDRTDDGYTLTDPETGQVRHFTDRSENLAVLEQVDDRNGNWITFEYDTTGAPRALTHSGGYRLLLSTADGRVTALHLAGAAADGTDQELIRYGYTDGQLSEVVNSSGRPTVFRYDDRGRITSWTDTNDSHFTYVYDDQDRCTHQSGAAGHLASTFTYGPVDPDTGEHTTTITDSHGSTTHYLINHRCQVIAETDAVGATTRYVRDRHNRLLSTTDPLGHTTTFEYDEAGNLTRAVRPDGREARAEYNDLGLPVKVVSTDGTVIRQTYDERGNRTSVTDPAGQTTRFVYDEAGHLTSVTDPLGNTTEVICDRAGLPVEVTDPLGAVTRYERDALGRPTAITDPTGAATRLEWSVEGHLTRRTAPDGTTESWTYDGEGNCTSHTDPLGGVSHFEYTHFDLLTARTGPDGVRYEFDHDTELRLTKVTNPQGLTWEYEYDPAGRLVSEKDFDDRTLEYEYDAAGRLLSRRNTLGEVVSFQRNELGQVLRKDAAGQVTTYAYDFTDQLAQGTGPDGTTLTLLRDRHGRLHSETVNGRTMTYTYDALGRRTGRTTPTGAVSAWSYDAAGRRTGMVTSGRSIDFTYDEAGREKTRQVGATITLEHTFDALGRLTTQSVTGAQGRRVQHRTYTYRADGNLIGIDDHLSGTRHFDLDATGRVTAVHAAGWTERYAYDEAGNQTQATWPTTHPGAEASGPRTYTGTRITRAGNVRYEHDALGRITVRQKTRLSRKPDTWHYEWDAEDRLTSVVTPDGTRWRYTYDPLGRRTAKLRLAEDGETILERVDFTWDGATLCEQTTTSRALTNPVTLTWDHQGLLPLSQIERITAADFPQKEIDSRFFAIITDLVGSPSELIAEQGEIAWRTRSTLWGTTAWTANSTTYTPLRFPGQYYDPETGLHYNYFRHYDPETSRYLTPDPLGLTPSPNPSSYVHNPILWADPLGLTPCKTAAQNAKDNKTTPLGKEIPTREEASVGSTTNHNYKRTFFDAHPELKGKVVVHHAIEQQTLKRYPNLFKADEIHSLENLRGIPKGDINSKIHLSEIRKSWNDFYRTHPTATRQEVLDQATKVDDMLGHWFNPRIR</sequence>